<dbReference type="EMBL" id="AM889137">
    <property type="protein sequence ID" value="CBA04903.1"/>
    <property type="molecule type" value="Genomic_DNA"/>
</dbReference>
<dbReference type="AlphaFoldDB" id="C6SBF8"/>
<sequence>MLPMMYPRESVKMRDYIKRALGAGLSACKD</sequence>
<protein>
    <submittedName>
        <fullName evidence="1">Uncharacterized protein</fullName>
    </submittedName>
</protein>
<name>C6SBF8_NEIME</name>
<accession>C6SBF8</accession>
<evidence type="ECO:0000313" key="1">
    <source>
        <dbReference type="EMBL" id="CBA04903.1"/>
    </source>
</evidence>
<gene>
    <name evidence="1" type="ORF">NME_0619</name>
</gene>
<reference evidence="1" key="1">
    <citation type="journal article" date="2008" name="Proc. Natl. Acad. Sci. U.S.A.">
        <title>Whole-genome comparison of disease and carriage strains provides insights into virulence evolution in Neisseria meningitidis.</title>
        <authorList>
            <person name="Schoen C."/>
            <person name="Blom J."/>
            <person name="Claus H."/>
            <person name="Schramm-Glueck A."/>
            <person name="Brandt P."/>
            <person name="Mueller T."/>
            <person name="Goesmann A."/>
            <person name="Joseph B."/>
            <person name="Konietzny S."/>
            <person name="Kurzai O."/>
            <person name="Schmitt C."/>
            <person name="Friedrich T."/>
            <person name="Linke B."/>
            <person name="Vogel U."/>
            <person name="Frosch M."/>
        </authorList>
    </citation>
    <scope>NUCLEOTIDE SEQUENCE</scope>
    <source>
        <strain evidence="1">Alpha153</strain>
    </source>
</reference>
<proteinExistence type="predicted"/>
<organism evidence="1">
    <name type="scientific">Neisseria meningitidis alpha153</name>
    <dbReference type="NCBI Taxonomy" id="663926"/>
    <lineage>
        <taxon>Bacteria</taxon>
        <taxon>Pseudomonadati</taxon>
        <taxon>Pseudomonadota</taxon>
        <taxon>Betaproteobacteria</taxon>
        <taxon>Neisseriales</taxon>
        <taxon>Neisseriaceae</taxon>
        <taxon>Neisseria</taxon>
    </lineage>
</organism>